<evidence type="ECO:0000256" key="3">
    <source>
        <dbReference type="ARBA" id="ARBA00015419"/>
    </source>
</evidence>
<dbReference type="Pfam" id="PF17243">
    <property type="entry name" value="POTRA_TamA_1"/>
    <property type="match status" value="1"/>
</dbReference>
<evidence type="ECO:0000256" key="7">
    <source>
        <dbReference type="ARBA" id="ARBA00023136"/>
    </source>
</evidence>
<comment type="subunit">
    <text evidence="10">Interacts with TamB to form the translocation and assembly module (TAM).</text>
</comment>
<gene>
    <name evidence="15" type="ORF">KGQ91_12200</name>
</gene>
<dbReference type="PANTHER" id="PTHR12815:SF47">
    <property type="entry name" value="TRANSLOCATION AND ASSEMBLY MODULE SUBUNIT TAMA"/>
    <property type="match status" value="1"/>
</dbReference>
<organism evidence="15 16">
    <name type="scientific">Modicisalibacter tunisiensis</name>
    <dbReference type="NCBI Taxonomy" id="390637"/>
    <lineage>
        <taxon>Bacteria</taxon>
        <taxon>Pseudomonadati</taxon>
        <taxon>Pseudomonadota</taxon>
        <taxon>Gammaproteobacteria</taxon>
        <taxon>Oceanospirillales</taxon>
        <taxon>Halomonadaceae</taxon>
        <taxon>Modicisalibacter</taxon>
    </lineage>
</organism>
<evidence type="ECO:0000256" key="8">
    <source>
        <dbReference type="ARBA" id="ARBA00023237"/>
    </source>
</evidence>
<evidence type="ECO:0000256" key="4">
    <source>
        <dbReference type="ARBA" id="ARBA00022452"/>
    </source>
</evidence>
<dbReference type="Pfam" id="PF07244">
    <property type="entry name" value="POTRA"/>
    <property type="match status" value="1"/>
</dbReference>
<evidence type="ECO:0000256" key="1">
    <source>
        <dbReference type="ARBA" id="ARBA00004442"/>
    </source>
</evidence>
<evidence type="ECO:0000313" key="15">
    <source>
        <dbReference type="EMBL" id="MBZ9568431.1"/>
    </source>
</evidence>
<keyword evidence="6 11" id="KW-0732">Signal</keyword>
<evidence type="ECO:0000259" key="12">
    <source>
        <dbReference type="Pfam" id="PF01103"/>
    </source>
</evidence>
<feature type="chain" id="PRO_5046545017" description="Translocation and assembly module subunit TamA" evidence="11">
    <location>
        <begin position="24"/>
        <end position="618"/>
    </location>
</feature>
<reference evidence="15 16" key="1">
    <citation type="submission" date="2021-05" db="EMBL/GenBank/DDBJ databases">
        <title>Petroleum and Energy Research Collection (APPE): ex situ preservation of microbial diversity associated with the oil industry and exploitation of its biotechnological potential.</title>
        <authorList>
            <person name="Paixao C.T.M."/>
            <person name="Gomes M.B."/>
            <person name="Oliveira V.M."/>
        </authorList>
    </citation>
    <scope>NUCLEOTIDE SEQUENCE [LARGE SCALE GENOMIC DNA]</scope>
    <source>
        <strain evidence="15 16">LIT2</strain>
    </source>
</reference>
<dbReference type="InterPro" id="IPR039910">
    <property type="entry name" value="D15-like"/>
</dbReference>
<dbReference type="PANTHER" id="PTHR12815">
    <property type="entry name" value="SORTING AND ASSEMBLY MACHINERY SAMM50 PROTEIN FAMILY MEMBER"/>
    <property type="match status" value="1"/>
</dbReference>
<comment type="similarity">
    <text evidence="2">Belongs to the TamA family.</text>
</comment>
<dbReference type="InterPro" id="IPR010827">
    <property type="entry name" value="BamA/TamA_POTRA"/>
</dbReference>
<accession>A0ABS7X2W4</accession>
<keyword evidence="8" id="KW-0998">Cell outer membrane</keyword>
<evidence type="ECO:0000256" key="10">
    <source>
        <dbReference type="ARBA" id="ARBA00093548"/>
    </source>
</evidence>
<evidence type="ECO:0000259" key="14">
    <source>
        <dbReference type="Pfam" id="PF17243"/>
    </source>
</evidence>
<feature type="domain" description="POTRA" evidence="13">
    <location>
        <begin position="187"/>
        <end position="247"/>
    </location>
</feature>
<feature type="domain" description="Bacterial surface antigen (D15)" evidence="12">
    <location>
        <begin position="312"/>
        <end position="618"/>
    </location>
</feature>
<dbReference type="Pfam" id="PF01103">
    <property type="entry name" value="Omp85"/>
    <property type="match status" value="1"/>
</dbReference>
<dbReference type="Gene3D" id="3.10.20.310">
    <property type="entry name" value="membrane protein fhac"/>
    <property type="match status" value="3"/>
</dbReference>
<dbReference type="InterPro" id="IPR035243">
    <property type="entry name" value="TamA_POTRA_Dom_1"/>
</dbReference>
<dbReference type="Proteomes" id="UP001319883">
    <property type="component" value="Unassembled WGS sequence"/>
</dbReference>
<evidence type="ECO:0000256" key="5">
    <source>
        <dbReference type="ARBA" id="ARBA00022692"/>
    </source>
</evidence>
<feature type="signal peptide" evidence="11">
    <location>
        <begin position="1"/>
        <end position="23"/>
    </location>
</feature>
<evidence type="ECO:0000256" key="2">
    <source>
        <dbReference type="ARBA" id="ARBA00010248"/>
    </source>
</evidence>
<name>A0ABS7X2W4_9GAMM</name>
<dbReference type="Gene3D" id="2.40.160.50">
    <property type="entry name" value="membrane protein fhac: a member of the omp85/tpsb transporter family"/>
    <property type="match status" value="1"/>
</dbReference>
<dbReference type="RefSeq" id="WP_224421090.1">
    <property type="nucleotide sequence ID" value="NZ_JAGXFD010000001.1"/>
</dbReference>
<evidence type="ECO:0000256" key="6">
    <source>
        <dbReference type="ARBA" id="ARBA00022729"/>
    </source>
</evidence>
<sequence>MRYPRLALYGAAVAFVWSTSVLALDARVTGIDGEPADNIRHYLASMTAGDYSRDRLTHDIKQRAAKALKAYGYYSPSFQVVLEGKPDVERARIEVSPGKPVIIQHLEVSIEGEARDDKTFTQALEAFPLHEGDPLRHAPYEGLRSRLSTLALQRGYFDATFTRHRIEVRPWQNSARIYLTFDSGPRYRFGDIRFSGSQIDQERLVNLLPFATGEPYLADSLAEYNQRLGQTGWFRSIGVRPQIERTQPVALAHRGWWEAVDHRPAGGEAAVSGSEPLLSADAIVAARGVGTEGPPRVPVDVSVIPADRHQFEIGVGYATDVGPRTQFSWKQPWINADGDSLDHALYLSAPEQTFSGTYTMPLENPRRDSYELQYGLKNQDNKDTRSLEASVELARRWTFDNDWTQRVFVHATYEDFRQANQKDQVLLYYPGVSWSRTRTRNPRFPTWGDRQRLSLAASDTVWGSDASFLRATLDSQWIRSLGSDYRFIGRTSLGAMTTPDFDKIPPSLRFFTGGDRSVRGYAYESLAPTNADGDLVGGQQLFVASVEAQRRLTGNWWGAAFVDTGNAFNTWWPQDLATGAGLGIRWVSPVGPIRLDIAHPFDDKESSWRLHFAIGPEF</sequence>
<keyword evidence="5" id="KW-0812">Transmembrane</keyword>
<keyword evidence="16" id="KW-1185">Reference proteome</keyword>
<evidence type="ECO:0000259" key="13">
    <source>
        <dbReference type="Pfam" id="PF07244"/>
    </source>
</evidence>
<dbReference type="EMBL" id="JAGXFD010000001">
    <property type="protein sequence ID" value="MBZ9568431.1"/>
    <property type="molecule type" value="Genomic_DNA"/>
</dbReference>
<comment type="subcellular location">
    <subcellularLocation>
        <location evidence="1">Cell outer membrane</location>
    </subcellularLocation>
</comment>
<evidence type="ECO:0000313" key="16">
    <source>
        <dbReference type="Proteomes" id="UP001319883"/>
    </source>
</evidence>
<keyword evidence="4" id="KW-1134">Transmembrane beta strand</keyword>
<evidence type="ECO:0000256" key="9">
    <source>
        <dbReference type="ARBA" id="ARBA00033063"/>
    </source>
</evidence>
<keyword evidence="7" id="KW-0472">Membrane</keyword>
<feature type="domain" description="TamA POTRA" evidence="14">
    <location>
        <begin position="27"/>
        <end position="97"/>
    </location>
</feature>
<evidence type="ECO:0000256" key="11">
    <source>
        <dbReference type="SAM" id="SignalP"/>
    </source>
</evidence>
<comment type="caution">
    <text evidence="15">The sequence shown here is derived from an EMBL/GenBank/DDBJ whole genome shotgun (WGS) entry which is preliminary data.</text>
</comment>
<protein>
    <recommendedName>
        <fullName evidence="3">Translocation and assembly module subunit TamA</fullName>
    </recommendedName>
    <alternativeName>
        <fullName evidence="9">Autotransporter assembly factor TamA</fullName>
    </alternativeName>
</protein>
<proteinExistence type="inferred from homology"/>
<dbReference type="InterPro" id="IPR000184">
    <property type="entry name" value="Bac_surfAg_D15"/>
</dbReference>